<protein>
    <submittedName>
        <fullName evidence="1">Zinc ribbon domain-containing protein</fullName>
    </submittedName>
</protein>
<comment type="caution">
    <text evidence="1">The sequence shown here is derived from an EMBL/GenBank/DDBJ whole genome shotgun (WGS) entry which is preliminary data.</text>
</comment>
<dbReference type="Pfam" id="PF24441">
    <property type="entry name" value="DUF7560"/>
    <property type="match status" value="1"/>
</dbReference>
<dbReference type="InterPro" id="IPR055982">
    <property type="entry name" value="DUF7560"/>
</dbReference>
<dbReference type="AlphaFoldDB" id="A0ABD6BQ02"/>
<dbReference type="RefSeq" id="WP_267646047.1">
    <property type="nucleotide sequence ID" value="NZ_JANHGR010000001.1"/>
</dbReference>
<gene>
    <name evidence="1" type="ORF">ACFSAU_04560</name>
</gene>
<dbReference type="EMBL" id="JBHUCZ010000001">
    <property type="protein sequence ID" value="MFD1566756.1"/>
    <property type="molecule type" value="Genomic_DNA"/>
</dbReference>
<sequence>MKEHEFVCQDCGQHIEVNEPMHQAILQNGCPVCSASAEPADFE</sequence>
<dbReference type="Proteomes" id="UP001597139">
    <property type="component" value="Unassembled WGS sequence"/>
</dbReference>
<accession>A0ABD6BQ02</accession>
<dbReference type="Gene3D" id="2.20.28.10">
    <property type="match status" value="1"/>
</dbReference>
<organism evidence="1 2">
    <name type="scientific">Halolamina litorea</name>
    <dbReference type="NCBI Taxonomy" id="1515593"/>
    <lineage>
        <taxon>Archaea</taxon>
        <taxon>Methanobacteriati</taxon>
        <taxon>Methanobacteriota</taxon>
        <taxon>Stenosarchaea group</taxon>
        <taxon>Halobacteria</taxon>
        <taxon>Halobacteriales</taxon>
        <taxon>Haloferacaceae</taxon>
    </lineage>
</organism>
<name>A0ABD6BQ02_9EURY</name>
<evidence type="ECO:0000313" key="2">
    <source>
        <dbReference type="Proteomes" id="UP001597139"/>
    </source>
</evidence>
<proteinExistence type="predicted"/>
<reference evidence="1 2" key="1">
    <citation type="journal article" date="2019" name="Int. J. Syst. Evol. Microbiol.">
        <title>The Global Catalogue of Microorganisms (GCM) 10K type strain sequencing project: providing services to taxonomists for standard genome sequencing and annotation.</title>
        <authorList>
            <consortium name="The Broad Institute Genomics Platform"/>
            <consortium name="The Broad Institute Genome Sequencing Center for Infectious Disease"/>
            <person name="Wu L."/>
            <person name="Ma J."/>
        </authorList>
    </citation>
    <scope>NUCLEOTIDE SEQUENCE [LARGE SCALE GENOMIC DNA]</scope>
    <source>
        <strain evidence="1 2">CGMCC 1.12859</strain>
    </source>
</reference>
<evidence type="ECO:0000313" key="1">
    <source>
        <dbReference type="EMBL" id="MFD1566756.1"/>
    </source>
</evidence>
<keyword evidence="2" id="KW-1185">Reference proteome</keyword>